<organism evidence="6 7">
    <name type="scientific">Dillenia turbinata</name>
    <dbReference type="NCBI Taxonomy" id="194707"/>
    <lineage>
        <taxon>Eukaryota</taxon>
        <taxon>Viridiplantae</taxon>
        <taxon>Streptophyta</taxon>
        <taxon>Embryophyta</taxon>
        <taxon>Tracheophyta</taxon>
        <taxon>Spermatophyta</taxon>
        <taxon>Magnoliopsida</taxon>
        <taxon>eudicotyledons</taxon>
        <taxon>Gunneridae</taxon>
        <taxon>Pentapetalae</taxon>
        <taxon>Dilleniales</taxon>
        <taxon>Dilleniaceae</taxon>
        <taxon>Dillenia</taxon>
    </lineage>
</organism>
<keyword evidence="1" id="KW-0805">Transcription regulation</keyword>
<evidence type="ECO:0000256" key="2">
    <source>
        <dbReference type="ARBA" id="ARBA00023125"/>
    </source>
</evidence>
<gene>
    <name evidence="6" type="ORF">RJ641_006766</name>
</gene>
<evidence type="ECO:0000256" key="3">
    <source>
        <dbReference type="ARBA" id="ARBA00023163"/>
    </source>
</evidence>
<dbReference type="Proteomes" id="UP001370490">
    <property type="component" value="Unassembled WGS sequence"/>
</dbReference>
<evidence type="ECO:0000256" key="4">
    <source>
        <dbReference type="ARBA" id="ARBA00023242"/>
    </source>
</evidence>
<dbReference type="EMBL" id="JBAMMX010000014">
    <property type="protein sequence ID" value="KAK6928175.1"/>
    <property type="molecule type" value="Genomic_DNA"/>
</dbReference>
<evidence type="ECO:0000313" key="6">
    <source>
        <dbReference type="EMBL" id="KAK6928175.1"/>
    </source>
</evidence>
<evidence type="ECO:0000313" key="7">
    <source>
        <dbReference type="Proteomes" id="UP001370490"/>
    </source>
</evidence>
<dbReference type="PANTHER" id="PTHR31744">
    <property type="entry name" value="PROTEIN CUP-SHAPED COTYLEDON 2-RELATED"/>
    <property type="match status" value="1"/>
</dbReference>
<dbReference type="AlphaFoldDB" id="A0AAN8V641"/>
<protein>
    <submittedName>
        <fullName evidence="6">NAC domain</fullName>
    </submittedName>
</protein>
<name>A0AAN8V641_9MAGN</name>
<dbReference type="Pfam" id="PF02365">
    <property type="entry name" value="NAM"/>
    <property type="match status" value="1"/>
</dbReference>
<dbReference type="PROSITE" id="PS51005">
    <property type="entry name" value="NAC"/>
    <property type="match status" value="1"/>
</dbReference>
<dbReference type="GO" id="GO:0006355">
    <property type="term" value="P:regulation of DNA-templated transcription"/>
    <property type="evidence" value="ECO:0007669"/>
    <property type="project" value="InterPro"/>
</dbReference>
<keyword evidence="2" id="KW-0238">DNA-binding</keyword>
<evidence type="ECO:0000256" key="1">
    <source>
        <dbReference type="ARBA" id="ARBA00023015"/>
    </source>
</evidence>
<dbReference type="GO" id="GO:0000976">
    <property type="term" value="F:transcription cis-regulatory region binding"/>
    <property type="evidence" value="ECO:0007669"/>
    <property type="project" value="UniProtKB-ARBA"/>
</dbReference>
<dbReference type="PANTHER" id="PTHR31744:SF219">
    <property type="entry name" value="NAC DOMAIN-CONTAINING PROTEIN 4"/>
    <property type="match status" value="1"/>
</dbReference>
<comment type="caution">
    <text evidence="6">The sequence shown here is derived from an EMBL/GenBank/DDBJ whole genome shotgun (WGS) entry which is preliminary data.</text>
</comment>
<accession>A0AAN8V641</accession>
<dbReference type="Gene3D" id="2.170.150.80">
    <property type="entry name" value="NAC domain"/>
    <property type="match status" value="1"/>
</dbReference>
<dbReference type="SUPFAM" id="SSF101941">
    <property type="entry name" value="NAC domain"/>
    <property type="match status" value="1"/>
</dbReference>
<keyword evidence="3" id="KW-0804">Transcription</keyword>
<dbReference type="InterPro" id="IPR003441">
    <property type="entry name" value="NAC-dom"/>
</dbReference>
<sequence>MEKGSRIHKEDDQIELPPGFRFHPTDEELITHYLSKKVLDGDFSARAIGEVDLNKVEPWDLPGKAKMGEKEWYFFCVRDRKYPTGLRTNRATDAGYWKATGKDKEIYREKILVGMKKTLVFYRGRAPKGEKTNWVMHEYRLEGKFSMYNLPKTARNDWVICRVFKKSSGGKKTHIPGLLRSSSYGDELGKSSLLPPLIDSSYYNVEKKHSLGETPHVTCFSEPTENNKSSHEFMVDNFNNPFIASSSSNSSVNSLIFSKLSLPNSFYTNQIAPNFGNLQYPCTVLPDHTILRALIENNGLNMMNQSSKAEFSQETGLSNDMNTDISSVVSNHEMGQRSFEDLEDPCTSAGPVDIDCLWNY</sequence>
<keyword evidence="4" id="KW-0539">Nucleus</keyword>
<dbReference type="FunFam" id="2.170.150.80:FF:000006">
    <property type="entry name" value="NAC domain-containing protein 100-like"/>
    <property type="match status" value="1"/>
</dbReference>
<evidence type="ECO:0000259" key="5">
    <source>
        <dbReference type="PROSITE" id="PS51005"/>
    </source>
</evidence>
<proteinExistence type="predicted"/>
<keyword evidence="7" id="KW-1185">Reference proteome</keyword>
<dbReference type="InterPro" id="IPR036093">
    <property type="entry name" value="NAC_dom_sf"/>
</dbReference>
<reference evidence="6 7" key="1">
    <citation type="submission" date="2023-12" db="EMBL/GenBank/DDBJ databases">
        <title>A high-quality genome assembly for Dillenia turbinata (Dilleniales).</title>
        <authorList>
            <person name="Chanderbali A."/>
        </authorList>
    </citation>
    <scope>NUCLEOTIDE SEQUENCE [LARGE SCALE GENOMIC DNA]</scope>
    <source>
        <strain evidence="6">LSX21</strain>
        <tissue evidence="6">Leaf</tissue>
    </source>
</reference>
<feature type="domain" description="NAC" evidence="5">
    <location>
        <begin position="16"/>
        <end position="166"/>
    </location>
</feature>